<keyword evidence="1 3" id="KW-0378">Hydrolase</keyword>
<evidence type="ECO:0000313" key="4">
    <source>
        <dbReference type="Proteomes" id="UP001529369"/>
    </source>
</evidence>
<dbReference type="EMBL" id="JAUFPN010000190">
    <property type="protein sequence ID" value="MDN3567224.1"/>
    <property type="molecule type" value="Genomic_DNA"/>
</dbReference>
<dbReference type="Proteomes" id="UP001529369">
    <property type="component" value="Unassembled WGS sequence"/>
</dbReference>
<dbReference type="InterPro" id="IPR050272">
    <property type="entry name" value="Isochorismatase-like_hydrls"/>
</dbReference>
<dbReference type="PANTHER" id="PTHR43540">
    <property type="entry name" value="PEROXYUREIDOACRYLATE/UREIDOACRYLATE AMIDOHYDROLASE-RELATED"/>
    <property type="match status" value="1"/>
</dbReference>
<dbReference type="CDD" id="cd00431">
    <property type="entry name" value="cysteine_hydrolases"/>
    <property type="match status" value="1"/>
</dbReference>
<reference evidence="4" key="1">
    <citation type="journal article" date="2019" name="Int. J. Syst. Evol. Microbiol.">
        <title>The Global Catalogue of Microorganisms (GCM) 10K type strain sequencing project: providing services to taxonomists for standard genome sequencing and annotation.</title>
        <authorList>
            <consortium name="The Broad Institute Genomics Platform"/>
            <consortium name="The Broad Institute Genome Sequencing Center for Infectious Disease"/>
            <person name="Wu L."/>
            <person name="Ma J."/>
        </authorList>
    </citation>
    <scope>NUCLEOTIDE SEQUENCE [LARGE SCALE GENOMIC DNA]</scope>
    <source>
        <strain evidence="4">CECT 7131</strain>
    </source>
</reference>
<dbReference type="Pfam" id="PF00857">
    <property type="entry name" value="Isochorismatase"/>
    <property type="match status" value="1"/>
</dbReference>
<organism evidence="3 4">
    <name type="scientific">Paeniroseomonas aquatica</name>
    <dbReference type="NCBI Taxonomy" id="373043"/>
    <lineage>
        <taxon>Bacteria</taxon>
        <taxon>Pseudomonadati</taxon>
        <taxon>Pseudomonadota</taxon>
        <taxon>Alphaproteobacteria</taxon>
        <taxon>Acetobacterales</taxon>
        <taxon>Acetobacteraceae</taxon>
        <taxon>Paeniroseomonas</taxon>
    </lineage>
</organism>
<evidence type="ECO:0000259" key="2">
    <source>
        <dbReference type="Pfam" id="PF00857"/>
    </source>
</evidence>
<dbReference type="InterPro" id="IPR036380">
    <property type="entry name" value="Isochorismatase-like_sf"/>
</dbReference>
<proteinExistence type="predicted"/>
<sequence length="232" mass="25057">MHPFAIPESIAARVAGRCGTPHPFARLDARRTALVVIDMQNGFMRADVAHALCPMAEHVVSAINRLASGLRAAGGAVYWIQNTFDARCETEWSVMQAMATPEARARRAASMSEGTVGHALWPLLDVRIGDEVVRKYRYSAFIEGGSDLPARLRARGLDTVLIVGTVTNVCCESSARDAMMLNFRTVMVPDGCAAVTDAEHTASLLAFYLQFGDVLTVDECIAGFAPEERVAA</sequence>
<name>A0ABT8AD07_9PROT</name>
<dbReference type="GO" id="GO:0016787">
    <property type="term" value="F:hydrolase activity"/>
    <property type="evidence" value="ECO:0007669"/>
    <property type="project" value="UniProtKB-KW"/>
</dbReference>
<dbReference type="EC" id="3.-.-.-" evidence="3"/>
<feature type="domain" description="Isochorismatase-like" evidence="2">
    <location>
        <begin position="32"/>
        <end position="219"/>
    </location>
</feature>
<dbReference type="RefSeq" id="WP_290319245.1">
    <property type="nucleotide sequence ID" value="NZ_JAUFPN010000190.1"/>
</dbReference>
<accession>A0ABT8AD07</accession>
<dbReference type="InterPro" id="IPR000868">
    <property type="entry name" value="Isochorismatase-like_dom"/>
</dbReference>
<protein>
    <submittedName>
        <fullName evidence="3">Isochorismatase family cysteine hydrolase</fullName>
        <ecNumber evidence="3">3.-.-.-</ecNumber>
    </submittedName>
</protein>
<dbReference type="Gene3D" id="3.40.50.850">
    <property type="entry name" value="Isochorismatase-like"/>
    <property type="match status" value="1"/>
</dbReference>
<dbReference type="SUPFAM" id="SSF52499">
    <property type="entry name" value="Isochorismatase-like hydrolases"/>
    <property type="match status" value="1"/>
</dbReference>
<keyword evidence="4" id="KW-1185">Reference proteome</keyword>
<dbReference type="PANTHER" id="PTHR43540:SF6">
    <property type="entry name" value="ISOCHORISMATASE-LIKE DOMAIN-CONTAINING PROTEIN"/>
    <property type="match status" value="1"/>
</dbReference>
<evidence type="ECO:0000313" key="3">
    <source>
        <dbReference type="EMBL" id="MDN3567224.1"/>
    </source>
</evidence>
<comment type="caution">
    <text evidence="3">The sequence shown here is derived from an EMBL/GenBank/DDBJ whole genome shotgun (WGS) entry which is preliminary data.</text>
</comment>
<gene>
    <name evidence="3" type="ORF">QWZ14_22830</name>
</gene>
<evidence type="ECO:0000256" key="1">
    <source>
        <dbReference type="ARBA" id="ARBA00022801"/>
    </source>
</evidence>